<evidence type="ECO:0000256" key="10">
    <source>
        <dbReference type="PIRSR" id="PIRSR000350-2"/>
    </source>
</evidence>
<feature type="binding site" evidence="11">
    <location>
        <position position="241"/>
    </location>
    <ligand>
        <name>NAD(+)</name>
        <dbReference type="ChEBI" id="CHEBI:57540"/>
    </ligand>
</feature>
<evidence type="ECO:0000256" key="11">
    <source>
        <dbReference type="PIRSR" id="PIRSR000350-3"/>
    </source>
</evidence>
<feature type="domain" description="FAD/NAD(P)-binding" evidence="15">
    <location>
        <begin position="40"/>
        <end position="367"/>
    </location>
</feature>
<feature type="binding site" evidence="11">
    <location>
        <position position="352"/>
    </location>
    <ligand>
        <name>FAD</name>
        <dbReference type="ChEBI" id="CHEBI:57692"/>
    </ligand>
</feature>
<keyword evidence="5 13" id="KW-0560">Oxidoreductase</keyword>
<feature type="disulfide bond" description="Redox-active" evidence="12">
    <location>
        <begin position="77"/>
        <end position="82"/>
    </location>
</feature>
<feature type="binding site" evidence="11">
    <location>
        <position position="311"/>
    </location>
    <ligand>
        <name>NAD(+)</name>
        <dbReference type="ChEBI" id="CHEBI:57540"/>
    </ligand>
</feature>
<evidence type="ECO:0000256" key="2">
    <source>
        <dbReference type="ARBA" id="ARBA00012608"/>
    </source>
</evidence>
<dbReference type="SUPFAM" id="SSF51905">
    <property type="entry name" value="FAD/NAD(P)-binding domain"/>
    <property type="match status" value="1"/>
</dbReference>
<feature type="binding site" evidence="11">
    <location>
        <position position="86"/>
    </location>
    <ligand>
        <name>FAD</name>
        <dbReference type="ChEBI" id="CHEBI:57692"/>
    </ligand>
</feature>
<reference evidence="17" key="1">
    <citation type="submission" date="2019-11" db="EMBL/GenBank/DDBJ databases">
        <title>Identification of Saliva Proteins of the Whitefly Bemisia tabaci by Transcriptome and LC-MS/MS Analyses.</title>
        <authorList>
            <person name="Huang H.-J."/>
        </authorList>
    </citation>
    <scope>NUCLEOTIDE SEQUENCE</scope>
</reference>
<dbReference type="OrthoDB" id="361797at2759"/>
<dbReference type="InterPro" id="IPR004099">
    <property type="entry name" value="Pyr_nucl-diS_OxRdtase_dimer"/>
</dbReference>
<dbReference type="PRINTS" id="PR00368">
    <property type="entry name" value="FADPNR"/>
</dbReference>
<dbReference type="EC" id="1.8.1.4" evidence="2 13"/>
<dbReference type="InterPro" id="IPR023753">
    <property type="entry name" value="FAD/NAD-binding_dom"/>
</dbReference>
<keyword evidence="6 11" id="KW-0520">NAD</keyword>
<evidence type="ECO:0000256" key="13">
    <source>
        <dbReference type="RuleBase" id="RU003692"/>
    </source>
</evidence>
<dbReference type="AlphaFoldDB" id="A0A7S5HGS6"/>
<dbReference type="Pfam" id="PF02852">
    <property type="entry name" value="Pyr_redox_dim"/>
    <property type="match status" value="1"/>
</dbReference>
<evidence type="ECO:0000259" key="15">
    <source>
        <dbReference type="Pfam" id="PF07992"/>
    </source>
</evidence>
<protein>
    <recommendedName>
        <fullName evidence="2 13">Dihydrolipoyl dehydrogenase</fullName>
        <ecNumber evidence="2 13">1.8.1.4</ecNumber>
    </recommendedName>
</protein>
<feature type="binding site" evidence="11">
    <location>
        <begin position="218"/>
        <end position="225"/>
    </location>
    <ligand>
        <name>NAD(+)</name>
        <dbReference type="ChEBI" id="CHEBI:57540"/>
    </ligand>
</feature>
<dbReference type="GO" id="GO:0045252">
    <property type="term" value="C:oxoglutarate dehydrogenase complex"/>
    <property type="evidence" value="ECO:0007669"/>
    <property type="project" value="TreeGrafter"/>
</dbReference>
<dbReference type="Pfam" id="PF07992">
    <property type="entry name" value="Pyr_redox_2"/>
    <property type="match status" value="1"/>
</dbReference>
<feature type="binding site" evidence="11">
    <location>
        <begin position="358"/>
        <end position="361"/>
    </location>
    <ligand>
        <name>FAD</name>
        <dbReference type="ChEBI" id="CHEBI:57692"/>
    </ligand>
</feature>
<dbReference type="GO" id="GO:0005739">
    <property type="term" value="C:mitochondrion"/>
    <property type="evidence" value="ECO:0007669"/>
    <property type="project" value="TreeGrafter"/>
</dbReference>
<organism evidence="17">
    <name type="scientific">Bemisia tabaci</name>
    <name type="common">Sweetpotato whitefly</name>
    <name type="synonym">Aleurodes tabaci</name>
    <dbReference type="NCBI Taxonomy" id="7038"/>
    <lineage>
        <taxon>Eukaryota</taxon>
        <taxon>Metazoa</taxon>
        <taxon>Ecdysozoa</taxon>
        <taxon>Arthropoda</taxon>
        <taxon>Hexapoda</taxon>
        <taxon>Insecta</taxon>
        <taxon>Pterygota</taxon>
        <taxon>Neoptera</taxon>
        <taxon>Paraneoptera</taxon>
        <taxon>Hemiptera</taxon>
        <taxon>Sternorrhyncha</taxon>
        <taxon>Aleyrodoidea</taxon>
        <taxon>Aleyrodidae</taxon>
        <taxon>Aleyrodinae</taxon>
        <taxon>Bemisia</taxon>
    </lineage>
</organism>
<dbReference type="GO" id="GO:0050660">
    <property type="term" value="F:flavin adenine dinucleotide binding"/>
    <property type="evidence" value="ECO:0007669"/>
    <property type="project" value="InterPro"/>
</dbReference>
<dbReference type="FunFam" id="3.30.390.30:FF:000001">
    <property type="entry name" value="Dihydrolipoyl dehydrogenase"/>
    <property type="match status" value="1"/>
</dbReference>
<keyword evidence="8 13" id="KW-0676">Redox-active center</keyword>
<accession>A0A7S5HGS6</accession>
<feature type="domain" description="Pyridine nucleotide-disulphide oxidoreductase dimerisation" evidence="14">
    <location>
        <begin position="386"/>
        <end position="494"/>
    </location>
</feature>
<feature type="active site" description="Proton acceptor" evidence="10">
    <location>
        <position position="484"/>
    </location>
</feature>
<evidence type="ECO:0000256" key="9">
    <source>
        <dbReference type="ARBA" id="ARBA00049187"/>
    </source>
</evidence>
<dbReference type="InterPro" id="IPR036188">
    <property type="entry name" value="FAD/NAD-bd_sf"/>
</dbReference>
<evidence type="ECO:0000256" key="12">
    <source>
        <dbReference type="PIRSR" id="PIRSR000350-4"/>
    </source>
</evidence>
<evidence type="ECO:0000256" key="6">
    <source>
        <dbReference type="ARBA" id="ARBA00023027"/>
    </source>
</evidence>
<dbReference type="PROSITE" id="PS00076">
    <property type="entry name" value="PYRIDINE_REDOX_1"/>
    <property type="match status" value="1"/>
</dbReference>
<evidence type="ECO:0000313" key="17">
    <source>
        <dbReference type="EMBL" id="QHB15665.1"/>
    </source>
</evidence>
<evidence type="ECO:0000313" key="16">
    <source>
        <dbReference type="EMBL" id="CAH0392789.1"/>
    </source>
</evidence>
<evidence type="ECO:0000256" key="7">
    <source>
        <dbReference type="ARBA" id="ARBA00023157"/>
    </source>
</evidence>
<evidence type="ECO:0000256" key="5">
    <source>
        <dbReference type="ARBA" id="ARBA00023002"/>
    </source>
</evidence>
<keyword evidence="3 13" id="KW-0285">Flavoprotein</keyword>
<keyword evidence="7" id="KW-1015">Disulfide bond</keyword>
<dbReference type="FunFam" id="3.50.50.60:FF:000001">
    <property type="entry name" value="Dihydrolipoyl dehydrogenase, mitochondrial"/>
    <property type="match status" value="1"/>
</dbReference>
<evidence type="ECO:0000256" key="8">
    <source>
        <dbReference type="ARBA" id="ARBA00023284"/>
    </source>
</evidence>
<dbReference type="InterPro" id="IPR006258">
    <property type="entry name" value="Lipoamide_DH"/>
</dbReference>
<feature type="binding site" evidence="11">
    <location>
        <position position="151"/>
    </location>
    <ligand>
        <name>FAD</name>
        <dbReference type="ChEBI" id="CHEBI:57692"/>
    </ligand>
</feature>
<sequence length="507" mass="53791">MQSSVVLRAVSSSKPLTCYARLPSVVSCGVKHYSTNHDADVVVIGSGPGGYVAAIKAAQLGFKTVSVEKNETLGGTCLNVGCIPSKALLHNSHYYHMAHSGELAERGIEVADVKLNLDKLMQVKKNAVKSLTGGISHLFKSNKVTELHGHGKILNPNEVAVLGPDGTVTDTIKTKNIVIATGSEVTPFPGIEVNEETIVSSTGALSLKKVPEKLVVIGAGVIGLELGSVWGRLGSQVTAIEFQNAIGGVGIDGEVAKTFQRILTKQGMAFKLGTKVVGATQEGSNIKVQVENVKKGTQETLDCDVLLVCVGRRPYTNNLGLEELGIERDEKGRIPVNSRFQTVIPNIHAIGDCIHGPMLAHKAEDEGIVCLEGIAGGPVHIDYNCVPSVIYTHPEVGWVGRTEEDLKNDKIEYKVGKFPFAANSRAKTNNDVDGFVKALADKYTDKLLGCHIIGPGAGELINEAVLGMEYGASCEDIARVCHAHPTCSEALREANLAAYSGKAINFG</sequence>
<evidence type="ECO:0000256" key="1">
    <source>
        <dbReference type="ARBA" id="ARBA00007532"/>
    </source>
</evidence>
<dbReference type="InterPro" id="IPR012999">
    <property type="entry name" value="Pyr_OxRdtase_I_AS"/>
</dbReference>
<proteinExistence type="evidence at transcript level"/>
<dbReference type="NCBIfam" id="TIGR01350">
    <property type="entry name" value="lipoamide_DH"/>
    <property type="match status" value="1"/>
</dbReference>
<comment type="cofactor">
    <cofactor evidence="11 13">
        <name>FAD</name>
        <dbReference type="ChEBI" id="CHEBI:57692"/>
    </cofactor>
    <text evidence="11 13">Binds 1 FAD per subunit.</text>
</comment>
<dbReference type="PANTHER" id="PTHR22912:SF151">
    <property type="entry name" value="DIHYDROLIPOYL DEHYDROGENASE, MITOCHONDRIAL"/>
    <property type="match status" value="1"/>
</dbReference>
<dbReference type="GO" id="GO:0006103">
    <property type="term" value="P:2-oxoglutarate metabolic process"/>
    <property type="evidence" value="ECO:0007669"/>
    <property type="project" value="TreeGrafter"/>
</dbReference>
<dbReference type="PANTHER" id="PTHR22912">
    <property type="entry name" value="DISULFIDE OXIDOREDUCTASE"/>
    <property type="match status" value="1"/>
</dbReference>
<keyword evidence="18" id="KW-1185">Reference proteome</keyword>
<dbReference type="Gene3D" id="3.50.50.60">
    <property type="entry name" value="FAD/NAD(P)-binding domain"/>
    <property type="match status" value="2"/>
</dbReference>
<dbReference type="EMBL" id="OU963868">
    <property type="protein sequence ID" value="CAH0392789.1"/>
    <property type="molecule type" value="Genomic_DNA"/>
</dbReference>
<dbReference type="Proteomes" id="UP001152759">
    <property type="component" value="Chromosome 7"/>
</dbReference>
<keyword evidence="4 11" id="KW-0274">FAD</keyword>
<comment type="miscellaneous">
    <text evidence="13">The active site is a redox-active disulfide bond.</text>
</comment>
<comment type="catalytic activity">
    <reaction evidence="9 13">
        <text>N(6)-[(R)-dihydrolipoyl]-L-lysyl-[protein] + NAD(+) = N(6)-[(R)-lipoyl]-L-lysyl-[protein] + NADH + H(+)</text>
        <dbReference type="Rhea" id="RHEA:15045"/>
        <dbReference type="Rhea" id="RHEA-COMP:10474"/>
        <dbReference type="Rhea" id="RHEA-COMP:10475"/>
        <dbReference type="ChEBI" id="CHEBI:15378"/>
        <dbReference type="ChEBI" id="CHEBI:57540"/>
        <dbReference type="ChEBI" id="CHEBI:57945"/>
        <dbReference type="ChEBI" id="CHEBI:83099"/>
        <dbReference type="ChEBI" id="CHEBI:83100"/>
        <dbReference type="EC" id="1.8.1.4"/>
    </reaction>
</comment>
<evidence type="ECO:0000313" key="18">
    <source>
        <dbReference type="Proteomes" id="UP001152759"/>
    </source>
</evidence>
<dbReference type="Gene3D" id="3.30.390.30">
    <property type="match status" value="1"/>
</dbReference>
<evidence type="ECO:0000256" key="4">
    <source>
        <dbReference type="ARBA" id="ARBA00022827"/>
    </source>
</evidence>
<reference evidence="16" key="2">
    <citation type="submission" date="2021-12" db="EMBL/GenBank/DDBJ databases">
        <authorList>
            <person name="King R."/>
        </authorList>
    </citation>
    <scope>NUCLEOTIDE SEQUENCE</scope>
</reference>
<comment type="similarity">
    <text evidence="1 13">Belongs to the class-I pyridine nucleotide-disulfide oxidoreductase family.</text>
</comment>
<name>A0A7S5HGS6_BEMTA</name>
<gene>
    <name evidence="16" type="ORF">BEMITA_LOCUS11262</name>
</gene>
<evidence type="ECO:0000256" key="3">
    <source>
        <dbReference type="ARBA" id="ARBA00022630"/>
    </source>
</evidence>
<evidence type="ECO:0000259" key="14">
    <source>
        <dbReference type="Pfam" id="PF02852"/>
    </source>
</evidence>
<dbReference type="SUPFAM" id="SSF55424">
    <property type="entry name" value="FAD/NAD-linked reductases, dimerisation (C-terminal) domain"/>
    <property type="match status" value="1"/>
</dbReference>
<dbReference type="PIRSF" id="PIRSF000350">
    <property type="entry name" value="Mercury_reductase_MerA"/>
    <property type="match status" value="1"/>
</dbReference>
<feature type="binding site" evidence="11">
    <location>
        <begin position="181"/>
        <end position="183"/>
    </location>
    <ligand>
        <name>FAD</name>
        <dbReference type="ChEBI" id="CHEBI:57692"/>
    </ligand>
</feature>
<dbReference type="GO" id="GO:0004148">
    <property type="term" value="F:dihydrolipoyl dehydrogenase (NADH) activity"/>
    <property type="evidence" value="ECO:0007669"/>
    <property type="project" value="UniProtKB-EC"/>
</dbReference>
<dbReference type="InterPro" id="IPR050151">
    <property type="entry name" value="Class-I_Pyr_Nuc-Dis_Oxidored"/>
</dbReference>
<dbReference type="KEGG" id="btab:109032698"/>
<keyword evidence="11" id="KW-0547">Nucleotide-binding</keyword>
<dbReference type="PRINTS" id="PR00411">
    <property type="entry name" value="PNDRDTASEI"/>
</dbReference>
<dbReference type="EMBL" id="MN738128">
    <property type="protein sequence ID" value="QHB15665.1"/>
    <property type="molecule type" value="mRNA"/>
</dbReference>
<dbReference type="InterPro" id="IPR001100">
    <property type="entry name" value="Pyr_nuc-diS_OxRdtase"/>
</dbReference>
<dbReference type="InterPro" id="IPR016156">
    <property type="entry name" value="FAD/NAD-linked_Rdtase_dimer_sf"/>
</dbReference>